<sequence length="168" mass="18296">MGIQWEGACVILAPIMSSSHGIWLSISLAPDHPCKRMGRRRPSPFGWCGYATGCSTCPQMQMRLHCVNMPGVTSFCSSGISDARQVGQHGAYPVAPVAEGPRCMPPFIMGQRGPSLDYGGEQPVPRLPVDVTRYMSSTGRGDDVWWPQRLRPPPCGTGGHRHPPRGDR</sequence>
<dbReference type="Proteomes" id="UP001341840">
    <property type="component" value="Unassembled WGS sequence"/>
</dbReference>
<proteinExistence type="predicted"/>
<feature type="compositionally biased region" description="Basic residues" evidence="1">
    <location>
        <begin position="159"/>
        <end position="168"/>
    </location>
</feature>
<organism evidence="2 3">
    <name type="scientific">Stylosanthes scabra</name>
    <dbReference type="NCBI Taxonomy" id="79078"/>
    <lineage>
        <taxon>Eukaryota</taxon>
        <taxon>Viridiplantae</taxon>
        <taxon>Streptophyta</taxon>
        <taxon>Embryophyta</taxon>
        <taxon>Tracheophyta</taxon>
        <taxon>Spermatophyta</taxon>
        <taxon>Magnoliopsida</taxon>
        <taxon>eudicotyledons</taxon>
        <taxon>Gunneridae</taxon>
        <taxon>Pentapetalae</taxon>
        <taxon>rosids</taxon>
        <taxon>fabids</taxon>
        <taxon>Fabales</taxon>
        <taxon>Fabaceae</taxon>
        <taxon>Papilionoideae</taxon>
        <taxon>50 kb inversion clade</taxon>
        <taxon>dalbergioids sensu lato</taxon>
        <taxon>Dalbergieae</taxon>
        <taxon>Pterocarpus clade</taxon>
        <taxon>Stylosanthes</taxon>
    </lineage>
</organism>
<evidence type="ECO:0000313" key="2">
    <source>
        <dbReference type="EMBL" id="MED6117793.1"/>
    </source>
</evidence>
<keyword evidence="3" id="KW-1185">Reference proteome</keyword>
<feature type="region of interest" description="Disordered" evidence="1">
    <location>
        <begin position="138"/>
        <end position="168"/>
    </location>
</feature>
<accession>A0ABU6R1X7</accession>
<gene>
    <name evidence="2" type="ORF">PIB30_113173</name>
</gene>
<protein>
    <submittedName>
        <fullName evidence="2">Uncharacterized protein</fullName>
    </submittedName>
</protein>
<dbReference type="EMBL" id="JASCZI010008857">
    <property type="protein sequence ID" value="MED6117793.1"/>
    <property type="molecule type" value="Genomic_DNA"/>
</dbReference>
<reference evidence="2 3" key="1">
    <citation type="journal article" date="2023" name="Plants (Basel)">
        <title>Bridging the Gap: Combining Genomics and Transcriptomics Approaches to Understand Stylosanthes scabra, an Orphan Legume from the Brazilian Caatinga.</title>
        <authorList>
            <person name="Ferreira-Neto J.R.C."/>
            <person name="da Silva M.D."/>
            <person name="Binneck E."/>
            <person name="de Melo N.F."/>
            <person name="da Silva R.H."/>
            <person name="de Melo A.L.T.M."/>
            <person name="Pandolfi V."/>
            <person name="Bustamante F.O."/>
            <person name="Brasileiro-Vidal A.C."/>
            <person name="Benko-Iseppon A.M."/>
        </authorList>
    </citation>
    <scope>NUCLEOTIDE SEQUENCE [LARGE SCALE GENOMIC DNA]</scope>
    <source>
        <tissue evidence="2">Leaves</tissue>
    </source>
</reference>
<comment type="caution">
    <text evidence="2">The sequence shown here is derived from an EMBL/GenBank/DDBJ whole genome shotgun (WGS) entry which is preliminary data.</text>
</comment>
<evidence type="ECO:0000313" key="3">
    <source>
        <dbReference type="Proteomes" id="UP001341840"/>
    </source>
</evidence>
<evidence type="ECO:0000256" key="1">
    <source>
        <dbReference type="SAM" id="MobiDB-lite"/>
    </source>
</evidence>
<name>A0ABU6R1X7_9FABA</name>